<sequence>MNGKSPVVLSIDAGFEALGWVVARLIEIDRKMSIDLVAVGVIRTKKDTKKKHIYVADDDCRRIKELITGLRGVLDVVKIDGIVAEIPSGGAQGARANRCMGMSTAIVICFAEMLNVPIETYTPNEVKKVMTGKITASKEAMVAGAQAEWPDTKWPKNKGDIHHAADAAATLLAAEANGNLLKMLYNSAKLRP</sequence>
<comment type="similarity">
    <text evidence="1">Belongs to the RuvC family.</text>
</comment>
<evidence type="ECO:0000256" key="1">
    <source>
        <dbReference type="ARBA" id="ARBA00009518"/>
    </source>
</evidence>
<dbReference type="GO" id="GO:0004520">
    <property type="term" value="F:DNA endonuclease activity"/>
    <property type="evidence" value="ECO:0007669"/>
    <property type="project" value="InterPro"/>
</dbReference>
<dbReference type="AlphaFoldDB" id="A0A0F9I775"/>
<evidence type="ECO:0000256" key="2">
    <source>
        <dbReference type="ARBA" id="ARBA00022763"/>
    </source>
</evidence>
<keyword evidence="2" id="KW-0227">DNA damage</keyword>
<organism evidence="7">
    <name type="scientific">marine sediment metagenome</name>
    <dbReference type="NCBI Taxonomy" id="412755"/>
    <lineage>
        <taxon>unclassified sequences</taxon>
        <taxon>metagenomes</taxon>
        <taxon>ecological metagenomes</taxon>
    </lineage>
</organism>
<dbReference type="GO" id="GO:0006310">
    <property type="term" value="P:DNA recombination"/>
    <property type="evidence" value="ECO:0007669"/>
    <property type="project" value="UniProtKB-KW"/>
</dbReference>
<proteinExistence type="inferred from homology"/>
<gene>
    <name evidence="7" type="ORF">LCGC14_1614830</name>
</gene>
<comment type="caution">
    <text evidence="7">The sequence shown here is derived from an EMBL/GenBank/DDBJ whole genome shotgun (WGS) entry which is preliminary data.</text>
</comment>
<keyword evidence="4" id="KW-0238">DNA-binding</keyword>
<evidence type="ECO:0000256" key="4">
    <source>
        <dbReference type="ARBA" id="ARBA00023125"/>
    </source>
</evidence>
<keyword evidence="6" id="KW-0234">DNA repair</keyword>
<keyword evidence="3" id="KW-0460">Magnesium</keyword>
<evidence type="ECO:0000313" key="7">
    <source>
        <dbReference type="EMBL" id="KKM23476.1"/>
    </source>
</evidence>
<evidence type="ECO:0000256" key="5">
    <source>
        <dbReference type="ARBA" id="ARBA00023172"/>
    </source>
</evidence>
<dbReference type="InterPro" id="IPR036397">
    <property type="entry name" value="RNaseH_sf"/>
</dbReference>
<evidence type="ECO:0000256" key="3">
    <source>
        <dbReference type="ARBA" id="ARBA00022842"/>
    </source>
</evidence>
<dbReference type="SUPFAM" id="SSF53098">
    <property type="entry name" value="Ribonuclease H-like"/>
    <property type="match status" value="1"/>
</dbReference>
<dbReference type="EMBL" id="LAZR01013116">
    <property type="protein sequence ID" value="KKM23476.1"/>
    <property type="molecule type" value="Genomic_DNA"/>
</dbReference>
<dbReference type="InterPro" id="IPR002176">
    <property type="entry name" value="X-over_junc_endoDNase_RuvC"/>
</dbReference>
<accession>A0A0F9I775</accession>
<evidence type="ECO:0000256" key="6">
    <source>
        <dbReference type="ARBA" id="ARBA00023204"/>
    </source>
</evidence>
<dbReference type="Gene3D" id="3.30.420.10">
    <property type="entry name" value="Ribonuclease H-like superfamily/Ribonuclease H"/>
    <property type="match status" value="1"/>
</dbReference>
<name>A0A0F9I775_9ZZZZ</name>
<dbReference type="Pfam" id="PF02075">
    <property type="entry name" value="RuvC"/>
    <property type="match status" value="1"/>
</dbReference>
<protein>
    <submittedName>
        <fullName evidence="7">Uncharacterized protein</fullName>
    </submittedName>
</protein>
<dbReference type="GO" id="GO:0003677">
    <property type="term" value="F:DNA binding"/>
    <property type="evidence" value="ECO:0007669"/>
    <property type="project" value="UniProtKB-KW"/>
</dbReference>
<keyword evidence="5" id="KW-0233">DNA recombination</keyword>
<dbReference type="GO" id="GO:0006281">
    <property type="term" value="P:DNA repair"/>
    <property type="evidence" value="ECO:0007669"/>
    <property type="project" value="UniProtKB-KW"/>
</dbReference>
<reference evidence="7" key="1">
    <citation type="journal article" date="2015" name="Nature">
        <title>Complex archaea that bridge the gap between prokaryotes and eukaryotes.</title>
        <authorList>
            <person name="Spang A."/>
            <person name="Saw J.H."/>
            <person name="Jorgensen S.L."/>
            <person name="Zaremba-Niedzwiedzka K."/>
            <person name="Martijn J."/>
            <person name="Lind A.E."/>
            <person name="van Eijk R."/>
            <person name="Schleper C."/>
            <person name="Guy L."/>
            <person name="Ettema T.J."/>
        </authorList>
    </citation>
    <scope>NUCLEOTIDE SEQUENCE</scope>
</reference>
<dbReference type="InterPro" id="IPR012337">
    <property type="entry name" value="RNaseH-like_sf"/>
</dbReference>